<evidence type="ECO:0000256" key="2">
    <source>
        <dbReference type="ARBA" id="ARBA00022723"/>
    </source>
</evidence>
<evidence type="ECO:0000256" key="6">
    <source>
        <dbReference type="SAM" id="Coils"/>
    </source>
</evidence>
<keyword evidence="2" id="KW-0479">Metal-binding</keyword>
<dbReference type="PANTHER" id="PTHR11669">
    <property type="entry name" value="REPLICATION FACTOR C / DNA POLYMERASE III GAMMA-TAU SUBUNIT"/>
    <property type="match status" value="1"/>
</dbReference>
<feature type="coiled-coil region" evidence="6">
    <location>
        <begin position="427"/>
        <end position="462"/>
    </location>
</feature>
<sequence length="1239" mass="138519">MSSRRSGKSGAQTTKNPVVVVDRAAHHTSSSKSSHFVPHLHLTNCIHIHNYLHRKRRPGSTHLQLMRQQLTALQQKAAGSLQDPVTTPGLQVFFSRAAAPLGLSSLRHPERRDGDLAPSFEKPAAKRNIDNNRSRSKAEANGKWVQPLAAEKWDEVEAQIGAAARMHACNSPLAGGAAGKRRKDKETTSTDAAAAGRRRRRIRRPTTTQELMKRLISENTSNAHLQEMLISNVAYTPVEEGGLQSCSSDDPAAFESLFQAEEDEERLSHVAADVRETALKSAVMAHIVSSSSHHRLQEKNSASASPSLFLLRTHPLRAQSRKRSIKTSLQSSKSVRRTLPKEEAMQSRAADIINSHGRNDSTIGQGRRNFVLRTESTVSSAATASASTGPHELGSRHSSQADMVDGARKKREWWTNAEYGSRLLLPKQNSKINIQLTQAEKEEAEEEEYEQEKEKVHRTLSQKYRPEHFSQLVGQSIVVKSLTMAIAKDRIAPVYLFTGPRGTGKTTVARIFARALNCLASDLEARPCGICHKCSGNTTTTTTNSSSSSSSSNSGGILEQDSDMKEINAVDNNDNFFLKVLDDLKSMKKSMNFSSSLPAQYARHCAHRHYKAFIVEGCNLLSTQVWNVFLKALEEEPMVAPVNENYNVVFILVTTESEHLPLTVISRCQRFSFCKIKESDIIKRLQWLAVKESLAVDEEAFSIIASRADGSLRDAEVMLDQLSLLDTTISSDMVRELAGLVPENKLLDLLDFALSANTVHTVRGMQQLLDLGVDALSLASQLATLITNLLAGSTFNVQQRLEIREDSFFKRNFSRKEELRRLRQALKVLSEVEKQLRVAGDQPTWLIAALLQFAPDRSFLPSSSFNSSITHNSPVSFEAVIAKETELAGKSIVQSMEIQTLPLDRVHPLDRIQAEEDKVHSAKASLENVHQHNKHRSNQQYWARVDDVSNNVSEFSSKHVYSSGFHRLNHKGRKNVWNRVLQFIYSDALRKFLHSHANLRALSIANDETHAIAKLEFQQLEHKTKAERLRSRICHAFQMVLNCPVELQINLVKFNNSKLPPSSKDSKDNKLLMAMAIEGNLTTAGVVKERGPSSSSSSRRRGIGIEHATEWQASKEEASKDGGRVTNLMKQQHKRQQLQKLDANQKLCRRSNSQNGMKPKTTTTTTTTGVVAALTSSRAERRNSRRLEPRRHRSILCWKRTTPTNKRKGKSQRQRARGKSLFLRLVPCVKSKLRMQQSL</sequence>
<reference evidence="9" key="1">
    <citation type="submission" date="2024-03" db="EMBL/GenBank/DDBJ databases">
        <authorList>
            <consortium name="ELIXIR-Norway"/>
            <consortium name="Elixir Norway"/>
        </authorList>
    </citation>
    <scope>NUCLEOTIDE SEQUENCE</scope>
</reference>
<dbReference type="PANTHER" id="PTHR11669:SF0">
    <property type="entry name" value="PROTEIN STICHEL-LIKE 2"/>
    <property type="match status" value="1"/>
</dbReference>
<feature type="compositionally biased region" description="Basic and acidic residues" evidence="7">
    <location>
        <begin position="123"/>
        <end position="140"/>
    </location>
</feature>
<organism evidence="9 10">
    <name type="scientific">Sphagnum jensenii</name>
    <dbReference type="NCBI Taxonomy" id="128206"/>
    <lineage>
        <taxon>Eukaryota</taxon>
        <taxon>Viridiplantae</taxon>
        <taxon>Streptophyta</taxon>
        <taxon>Embryophyta</taxon>
        <taxon>Bryophyta</taxon>
        <taxon>Sphagnophytina</taxon>
        <taxon>Sphagnopsida</taxon>
        <taxon>Sphagnales</taxon>
        <taxon>Sphagnaceae</taxon>
        <taxon>Sphagnum</taxon>
    </lineage>
</organism>
<dbReference type="InterPro" id="IPR050238">
    <property type="entry name" value="DNA_Rep/Repair_Clamp_Loader"/>
</dbReference>
<evidence type="ECO:0000256" key="5">
    <source>
        <dbReference type="ARBA" id="ARBA00022840"/>
    </source>
</evidence>
<dbReference type="EMBL" id="OZ023712">
    <property type="protein sequence ID" value="CAK9860134.1"/>
    <property type="molecule type" value="Genomic_DNA"/>
</dbReference>
<gene>
    <name evidence="9" type="ORF">CSSPJE1EN2_LOCUS3129</name>
</gene>
<dbReference type="Pfam" id="PF23007">
    <property type="entry name" value="DnaA_N-like_STI"/>
    <property type="match status" value="1"/>
</dbReference>
<dbReference type="NCBIfam" id="TIGR02397">
    <property type="entry name" value="dnaX_nterm"/>
    <property type="match status" value="1"/>
</dbReference>
<keyword evidence="5" id="KW-0067">ATP-binding</keyword>
<feature type="compositionally biased region" description="Low complexity" evidence="7">
    <location>
        <begin position="379"/>
        <end position="388"/>
    </location>
</feature>
<feature type="region of interest" description="Disordered" evidence="7">
    <location>
        <begin position="1087"/>
        <end position="1123"/>
    </location>
</feature>
<keyword evidence="3" id="KW-0547">Nucleotide-binding</keyword>
<feature type="compositionally biased region" description="Low complexity" evidence="7">
    <location>
        <begin position="539"/>
        <end position="556"/>
    </location>
</feature>
<feature type="region of interest" description="Disordered" evidence="7">
    <location>
        <begin position="539"/>
        <end position="558"/>
    </location>
</feature>
<proteinExistence type="inferred from homology"/>
<dbReference type="Gene3D" id="1.10.8.60">
    <property type="match status" value="1"/>
</dbReference>
<feature type="region of interest" description="Disordered" evidence="7">
    <location>
        <begin position="379"/>
        <end position="404"/>
    </location>
</feature>
<evidence type="ECO:0000313" key="9">
    <source>
        <dbReference type="EMBL" id="CAK9860134.1"/>
    </source>
</evidence>
<evidence type="ECO:0000256" key="4">
    <source>
        <dbReference type="ARBA" id="ARBA00022833"/>
    </source>
</evidence>
<feature type="domain" description="STICHEL DnaA-N-like alpha-beta" evidence="8">
    <location>
        <begin position="969"/>
        <end position="1051"/>
    </location>
</feature>
<feature type="region of interest" description="Disordered" evidence="7">
    <location>
        <begin position="106"/>
        <end position="142"/>
    </location>
</feature>
<dbReference type="SUPFAM" id="SSF52540">
    <property type="entry name" value="P-loop containing nucleoside triphosphate hydrolases"/>
    <property type="match status" value="1"/>
</dbReference>
<dbReference type="CDD" id="cd18137">
    <property type="entry name" value="HLD_clamp_pol_III_gamma_tau"/>
    <property type="match status" value="1"/>
</dbReference>
<evidence type="ECO:0000256" key="1">
    <source>
        <dbReference type="ARBA" id="ARBA00006360"/>
    </source>
</evidence>
<dbReference type="Pfam" id="PF13177">
    <property type="entry name" value="DNA_pol3_delta2"/>
    <property type="match status" value="1"/>
</dbReference>
<feature type="region of interest" description="Disordered" evidence="7">
    <location>
        <begin position="319"/>
        <end position="345"/>
    </location>
</feature>
<dbReference type="Gene3D" id="3.40.50.300">
    <property type="entry name" value="P-loop containing nucleotide triphosphate hydrolases"/>
    <property type="match status" value="1"/>
</dbReference>
<dbReference type="InterPro" id="IPR012763">
    <property type="entry name" value="DNA_pol_III_sug/sutau_N"/>
</dbReference>
<keyword evidence="10" id="KW-1185">Reference proteome</keyword>
<accession>A0ABP1AC65</accession>
<dbReference type="InterPro" id="IPR054506">
    <property type="entry name" value="DnaA_N-like_STI"/>
</dbReference>
<evidence type="ECO:0000313" key="10">
    <source>
        <dbReference type="Proteomes" id="UP001497522"/>
    </source>
</evidence>
<evidence type="ECO:0000259" key="8">
    <source>
        <dbReference type="Pfam" id="PF23007"/>
    </source>
</evidence>
<protein>
    <recommendedName>
        <fullName evidence="8">STICHEL DnaA-N-like alpha-beta domain-containing protein</fullName>
    </recommendedName>
</protein>
<evidence type="ECO:0000256" key="7">
    <source>
        <dbReference type="SAM" id="MobiDB-lite"/>
    </source>
</evidence>
<dbReference type="InterPro" id="IPR045085">
    <property type="entry name" value="HLD_clamp_pol_III_gamma_tau"/>
</dbReference>
<feature type="compositionally biased region" description="Basic and acidic residues" evidence="7">
    <location>
        <begin position="1103"/>
        <end position="1123"/>
    </location>
</feature>
<feature type="region of interest" description="Disordered" evidence="7">
    <location>
        <begin position="173"/>
        <end position="205"/>
    </location>
</feature>
<name>A0ABP1AC65_9BRYO</name>
<dbReference type="Proteomes" id="UP001497522">
    <property type="component" value="Chromosome 11"/>
</dbReference>
<comment type="similarity">
    <text evidence="1">Belongs to the DnaX/STICHEL family.</text>
</comment>
<keyword evidence="4" id="KW-0862">Zinc</keyword>
<dbReference type="InterPro" id="IPR027417">
    <property type="entry name" value="P-loop_NTPase"/>
</dbReference>
<keyword evidence="6" id="KW-0175">Coiled coil</keyword>
<evidence type="ECO:0000256" key="3">
    <source>
        <dbReference type="ARBA" id="ARBA00022741"/>
    </source>
</evidence>